<dbReference type="EMBL" id="CM029038">
    <property type="protein sequence ID" value="KAG2649259.1"/>
    <property type="molecule type" value="Genomic_DNA"/>
</dbReference>
<name>A0A8T0X168_PANVG</name>
<evidence type="ECO:0000313" key="1">
    <source>
        <dbReference type="EMBL" id="KAG2649259.1"/>
    </source>
</evidence>
<dbReference type="AlphaFoldDB" id="A0A8T0X168"/>
<keyword evidence="2" id="KW-1185">Reference proteome</keyword>
<accession>A0A8T0X168</accession>
<evidence type="ECO:0000313" key="2">
    <source>
        <dbReference type="Proteomes" id="UP000823388"/>
    </source>
</evidence>
<protein>
    <submittedName>
        <fullName evidence="1">Uncharacterized protein</fullName>
    </submittedName>
</protein>
<organism evidence="1 2">
    <name type="scientific">Panicum virgatum</name>
    <name type="common">Blackwell switchgrass</name>
    <dbReference type="NCBI Taxonomy" id="38727"/>
    <lineage>
        <taxon>Eukaryota</taxon>
        <taxon>Viridiplantae</taxon>
        <taxon>Streptophyta</taxon>
        <taxon>Embryophyta</taxon>
        <taxon>Tracheophyta</taxon>
        <taxon>Spermatophyta</taxon>
        <taxon>Magnoliopsida</taxon>
        <taxon>Liliopsida</taxon>
        <taxon>Poales</taxon>
        <taxon>Poaceae</taxon>
        <taxon>PACMAD clade</taxon>
        <taxon>Panicoideae</taxon>
        <taxon>Panicodae</taxon>
        <taxon>Paniceae</taxon>
        <taxon>Panicinae</taxon>
        <taxon>Panicum</taxon>
        <taxon>Panicum sect. Hiantes</taxon>
    </lineage>
</organism>
<comment type="caution">
    <text evidence="1">The sequence shown here is derived from an EMBL/GenBank/DDBJ whole genome shotgun (WGS) entry which is preliminary data.</text>
</comment>
<proteinExistence type="predicted"/>
<reference evidence="1" key="1">
    <citation type="submission" date="2020-05" db="EMBL/GenBank/DDBJ databases">
        <title>WGS assembly of Panicum virgatum.</title>
        <authorList>
            <person name="Lovell J.T."/>
            <person name="Jenkins J."/>
            <person name="Shu S."/>
            <person name="Juenger T.E."/>
            <person name="Schmutz J."/>
        </authorList>
    </citation>
    <scope>NUCLEOTIDE SEQUENCE</scope>
    <source>
        <strain evidence="1">AP13</strain>
    </source>
</reference>
<dbReference type="Proteomes" id="UP000823388">
    <property type="component" value="Chromosome 1N"/>
</dbReference>
<sequence>MPPFCSYSGQGQRWREAEVRPAALAGCATGAPCLADLLQLEALDIDFKQLGVPDAVPRHECRLLLADLKDQAPVGRAPDAERPVVRRRPRQQDRLLQLPPRRIGVLQDRVVVEIGSAAGVVEVVREHADLPVRGLHHGDVLLLVAGRRGDDGEGELHGARVEHEPPVGEAVHPVEAAVRVVPPVPDGVHGAAERRPVPAPV</sequence>
<gene>
    <name evidence="1" type="ORF">PVAP13_1NG098844</name>
</gene>